<dbReference type="InterPro" id="IPR036264">
    <property type="entry name" value="Bact_exopeptidase_dim_dom"/>
</dbReference>
<keyword evidence="3" id="KW-0378">Hydrolase</keyword>
<dbReference type="PANTHER" id="PTHR11014:SF63">
    <property type="entry name" value="METALLOPEPTIDASE, PUTATIVE (AFU_ORTHOLOGUE AFUA_6G09600)-RELATED"/>
    <property type="match status" value="1"/>
</dbReference>
<keyword evidence="1" id="KW-0464">Manganese</keyword>
<feature type="binding site" evidence="1">
    <location>
        <position position="183"/>
    </location>
    <ligand>
        <name>Mn(2+)</name>
        <dbReference type="ChEBI" id="CHEBI:29035"/>
        <label>2</label>
    </ligand>
</feature>
<evidence type="ECO:0000256" key="1">
    <source>
        <dbReference type="PIRSR" id="PIRSR005962-1"/>
    </source>
</evidence>
<gene>
    <name evidence="3" type="ORF">BN12_700007</name>
</gene>
<dbReference type="Gene3D" id="3.30.70.360">
    <property type="match status" value="1"/>
</dbReference>
<feature type="binding site" evidence="1">
    <location>
        <position position="158"/>
    </location>
    <ligand>
        <name>Mn(2+)</name>
        <dbReference type="ChEBI" id="CHEBI:29035"/>
        <label>2</label>
    </ligand>
</feature>
<dbReference type="InterPro" id="IPR011650">
    <property type="entry name" value="Peptidase_M20_dimer"/>
</dbReference>
<keyword evidence="1" id="KW-0479">Metal-binding</keyword>
<name>A0A077M4L7_9MICO</name>
<dbReference type="RefSeq" id="WP_048552000.1">
    <property type="nucleotide sequence ID" value="NZ_HF570958.1"/>
</dbReference>
<dbReference type="AlphaFoldDB" id="A0A077M4L7"/>
<dbReference type="NCBIfam" id="TIGR01891">
    <property type="entry name" value="amidohydrolases"/>
    <property type="match status" value="1"/>
</dbReference>
<dbReference type="Pfam" id="PF01546">
    <property type="entry name" value="Peptidase_M20"/>
    <property type="match status" value="1"/>
</dbReference>
<dbReference type="InterPro" id="IPR017439">
    <property type="entry name" value="Amidohydrolase"/>
</dbReference>
<dbReference type="Gene3D" id="3.40.630.10">
    <property type="entry name" value="Zn peptidases"/>
    <property type="match status" value="1"/>
</dbReference>
<dbReference type="PANTHER" id="PTHR11014">
    <property type="entry name" value="PEPTIDASE M20 FAMILY MEMBER"/>
    <property type="match status" value="1"/>
</dbReference>
<dbReference type="EMBL" id="CAJB01000404">
    <property type="protein sequence ID" value="CCH80042.1"/>
    <property type="molecule type" value="Genomic_DNA"/>
</dbReference>
<accession>A0A077M4L7</accession>
<protein>
    <submittedName>
        <fullName evidence="3">Peptidase M20D, amidohydrolase</fullName>
    </submittedName>
</protein>
<evidence type="ECO:0000259" key="2">
    <source>
        <dbReference type="Pfam" id="PF07687"/>
    </source>
</evidence>
<feature type="binding site" evidence="1">
    <location>
        <position position="379"/>
    </location>
    <ligand>
        <name>Mn(2+)</name>
        <dbReference type="ChEBI" id="CHEBI:29035"/>
        <label>2</label>
    </ligand>
</feature>
<dbReference type="SUPFAM" id="SSF55031">
    <property type="entry name" value="Bacterial exopeptidase dimerisation domain"/>
    <property type="match status" value="1"/>
</dbReference>
<feature type="binding site" evidence="1">
    <location>
        <position position="121"/>
    </location>
    <ligand>
        <name>Mn(2+)</name>
        <dbReference type="ChEBI" id="CHEBI:29035"/>
        <label>2</label>
    </ligand>
</feature>
<dbReference type="Proteomes" id="UP000035721">
    <property type="component" value="Unassembled WGS sequence"/>
</dbReference>
<dbReference type="SUPFAM" id="SSF53187">
    <property type="entry name" value="Zn-dependent exopeptidases"/>
    <property type="match status" value="1"/>
</dbReference>
<dbReference type="GO" id="GO:0046872">
    <property type="term" value="F:metal ion binding"/>
    <property type="evidence" value="ECO:0007669"/>
    <property type="project" value="UniProtKB-KW"/>
</dbReference>
<evidence type="ECO:0000313" key="4">
    <source>
        <dbReference type="Proteomes" id="UP000035721"/>
    </source>
</evidence>
<keyword evidence="4" id="KW-1185">Reference proteome</keyword>
<sequence length="408" mass="42548">MTSDLSPAPGDDPGLAALVADLATAVDTLTPELVALRRDLHANPELSWQEKRTTDTVASHLDAAGIAYRRLPASGLVADLGAEQASYRVAIRADLDALPVRERTGLPWSSVTPGVCHACGHDVHTVAVLGAGLALHRHEEELRERGIGVRLIFQPAEETIPGGAHEVLANNGMADVDVVYAVHCDPSVDVGRVALREGAITAACDSVTVELRGHGGHTSRPHLTEDLTFALAKVVTEVPAALSRRLDPRAGAALVWGVIEAGKAPNVIPSSGVCKGTLRMLDAEAWQAVGPLLDELVQQVVAPYAVTARVDRVKGVPPVVNQSDAVAALRAAAEGVGLGVVPTTQSLGGEDFAWYLAVTPGAMARLGTRTPGGHTFDLHQGDLVVDEDAIGHGARFLAAAVVAQRVKP</sequence>
<dbReference type="STRING" id="1194083.BN12_700007"/>
<comment type="cofactor">
    <cofactor evidence="1">
        <name>Mn(2+)</name>
        <dbReference type="ChEBI" id="CHEBI:29035"/>
    </cofactor>
    <text evidence="1">The Mn(2+) ion enhances activity.</text>
</comment>
<feature type="binding site" evidence="1">
    <location>
        <position position="119"/>
    </location>
    <ligand>
        <name>Mn(2+)</name>
        <dbReference type="ChEBI" id="CHEBI:29035"/>
        <label>2</label>
    </ligand>
</feature>
<proteinExistence type="predicted"/>
<dbReference type="Pfam" id="PF07687">
    <property type="entry name" value="M20_dimer"/>
    <property type="match status" value="1"/>
</dbReference>
<comment type="caution">
    <text evidence="3">The sequence shown here is derived from an EMBL/GenBank/DDBJ whole genome shotgun (WGS) entry which is preliminary data.</text>
</comment>
<organism evidence="3 4">
    <name type="scientific">Nostocoides japonicum T1-X7</name>
    <dbReference type="NCBI Taxonomy" id="1194083"/>
    <lineage>
        <taxon>Bacteria</taxon>
        <taxon>Bacillati</taxon>
        <taxon>Actinomycetota</taxon>
        <taxon>Actinomycetes</taxon>
        <taxon>Micrococcales</taxon>
        <taxon>Intrasporangiaceae</taxon>
        <taxon>Nostocoides</taxon>
    </lineage>
</organism>
<evidence type="ECO:0000313" key="3">
    <source>
        <dbReference type="EMBL" id="CCH80042.1"/>
    </source>
</evidence>
<reference evidence="3 4" key="1">
    <citation type="journal article" date="2013" name="ISME J.">
        <title>A metabolic model for members of the genus Tetrasphaera involved in enhanced biological phosphorus removal.</title>
        <authorList>
            <person name="Kristiansen R."/>
            <person name="Nguyen H.T.T."/>
            <person name="Saunders A.M."/>
            <person name="Nielsen J.L."/>
            <person name="Wimmer R."/>
            <person name="Le V.Q."/>
            <person name="McIlroy S.J."/>
            <person name="Petrovski S."/>
            <person name="Seviour R.J."/>
            <person name="Calteau A."/>
            <person name="Nielsen K.L."/>
            <person name="Nielsen P.H."/>
        </authorList>
    </citation>
    <scope>NUCLEOTIDE SEQUENCE [LARGE SCALE GENOMIC DNA]</scope>
    <source>
        <strain evidence="3 4">T1-X7</strain>
    </source>
</reference>
<dbReference type="PIRSF" id="PIRSF005962">
    <property type="entry name" value="Pept_M20D_amidohydro"/>
    <property type="match status" value="1"/>
</dbReference>
<feature type="domain" description="Peptidase M20 dimerisation" evidence="2">
    <location>
        <begin position="206"/>
        <end position="300"/>
    </location>
</feature>
<dbReference type="OrthoDB" id="9777385at2"/>
<dbReference type="InterPro" id="IPR002933">
    <property type="entry name" value="Peptidase_M20"/>
</dbReference>
<dbReference type="GO" id="GO:0016787">
    <property type="term" value="F:hydrolase activity"/>
    <property type="evidence" value="ECO:0007669"/>
    <property type="project" value="UniProtKB-KW"/>
</dbReference>